<dbReference type="Proteomes" id="UP000053201">
    <property type="component" value="Unassembled WGS sequence"/>
</dbReference>
<dbReference type="STRING" id="645134.A0A0L0HTN7"/>
<comment type="similarity">
    <text evidence="2">Belongs to the NFX1 family.</text>
</comment>
<keyword evidence="5" id="KW-0863">Zinc-finger</keyword>
<evidence type="ECO:0000313" key="13">
    <source>
        <dbReference type="Proteomes" id="UP000053201"/>
    </source>
</evidence>
<keyword evidence="7" id="KW-0805">Transcription regulation</keyword>
<gene>
    <name evidence="12" type="ORF">SPPG_01660</name>
</gene>
<dbReference type="GO" id="GO:0005634">
    <property type="term" value="C:nucleus"/>
    <property type="evidence" value="ECO:0007669"/>
    <property type="project" value="UniProtKB-SubCell"/>
</dbReference>
<feature type="region of interest" description="Disordered" evidence="10">
    <location>
        <begin position="775"/>
        <end position="835"/>
    </location>
</feature>
<dbReference type="SUPFAM" id="SSF82708">
    <property type="entry name" value="R3H domain"/>
    <property type="match status" value="1"/>
</dbReference>
<dbReference type="GO" id="GO:0000981">
    <property type="term" value="F:DNA-binding transcription factor activity, RNA polymerase II-specific"/>
    <property type="evidence" value="ECO:0007669"/>
    <property type="project" value="TreeGrafter"/>
</dbReference>
<dbReference type="eggNOG" id="KOG1952">
    <property type="taxonomic scope" value="Eukaryota"/>
</dbReference>
<feature type="domain" description="R3H" evidence="11">
    <location>
        <begin position="640"/>
        <end position="703"/>
    </location>
</feature>
<evidence type="ECO:0000256" key="1">
    <source>
        <dbReference type="ARBA" id="ARBA00004123"/>
    </source>
</evidence>
<organism evidence="12 13">
    <name type="scientific">Spizellomyces punctatus (strain DAOM BR117)</name>
    <dbReference type="NCBI Taxonomy" id="645134"/>
    <lineage>
        <taxon>Eukaryota</taxon>
        <taxon>Fungi</taxon>
        <taxon>Fungi incertae sedis</taxon>
        <taxon>Chytridiomycota</taxon>
        <taxon>Chytridiomycota incertae sedis</taxon>
        <taxon>Chytridiomycetes</taxon>
        <taxon>Spizellomycetales</taxon>
        <taxon>Spizellomycetaceae</taxon>
        <taxon>Spizellomyces</taxon>
    </lineage>
</organism>
<dbReference type="PANTHER" id="PTHR12360:SF12">
    <property type="entry name" value="TRANSCRIPTIONAL REPRESSOR NF-X1"/>
    <property type="match status" value="1"/>
</dbReference>
<dbReference type="InterPro" id="IPR000967">
    <property type="entry name" value="Znf_NFX1"/>
</dbReference>
<dbReference type="PROSITE" id="PS01359">
    <property type="entry name" value="ZF_PHD_1"/>
    <property type="match status" value="1"/>
</dbReference>
<comment type="subcellular location">
    <subcellularLocation>
        <location evidence="1">Nucleus</location>
    </subcellularLocation>
</comment>
<dbReference type="GO" id="GO:0008270">
    <property type="term" value="F:zinc ion binding"/>
    <property type="evidence" value="ECO:0007669"/>
    <property type="project" value="UniProtKB-KW"/>
</dbReference>
<dbReference type="InParanoid" id="A0A0L0HTN7"/>
<name>A0A0L0HTN7_SPIPD</name>
<keyword evidence="4" id="KW-0677">Repeat</keyword>
<dbReference type="CDD" id="cd06008">
    <property type="entry name" value="NF-X1-zinc-finger"/>
    <property type="match status" value="3"/>
</dbReference>
<dbReference type="InterPro" id="IPR034078">
    <property type="entry name" value="NFX1_fam"/>
</dbReference>
<dbReference type="OrthoDB" id="6512771at2759"/>
<dbReference type="GO" id="GO:0000977">
    <property type="term" value="F:RNA polymerase II transcription regulatory region sequence-specific DNA binding"/>
    <property type="evidence" value="ECO:0007669"/>
    <property type="project" value="TreeGrafter"/>
</dbReference>
<proteinExistence type="inferred from homology"/>
<reference evidence="12 13" key="1">
    <citation type="submission" date="2009-08" db="EMBL/GenBank/DDBJ databases">
        <title>The Genome Sequence of Spizellomyces punctatus strain DAOM BR117.</title>
        <authorList>
            <consortium name="The Broad Institute Genome Sequencing Platform"/>
            <person name="Russ C."/>
            <person name="Cuomo C."/>
            <person name="Shea T."/>
            <person name="Young S.K."/>
            <person name="Zeng Q."/>
            <person name="Koehrsen M."/>
            <person name="Haas B."/>
            <person name="Borodovsky M."/>
            <person name="Guigo R."/>
            <person name="Alvarado L."/>
            <person name="Berlin A."/>
            <person name="Bochicchio J."/>
            <person name="Borenstein D."/>
            <person name="Chapman S."/>
            <person name="Chen Z."/>
            <person name="Engels R."/>
            <person name="Freedman E."/>
            <person name="Gellesch M."/>
            <person name="Goldberg J."/>
            <person name="Griggs A."/>
            <person name="Gujja S."/>
            <person name="Heiman D."/>
            <person name="Hepburn T."/>
            <person name="Howarth C."/>
            <person name="Jen D."/>
            <person name="Larson L."/>
            <person name="Lewis B."/>
            <person name="Mehta T."/>
            <person name="Park D."/>
            <person name="Pearson M."/>
            <person name="Roberts A."/>
            <person name="Saif S."/>
            <person name="Shenoy N."/>
            <person name="Sisk P."/>
            <person name="Stolte C."/>
            <person name="Sykes S."/>
            <person name="Thomson T."/>
            <person name="Walk T."/>
            <person name="White J."/>
            <person name="Yandava C."/>
            <person name="Burger G."/>
            <person name="Gray M.W."/>
            <person name="Holland P.W.H."/>
            <person name="King N."/>
            <person name="Lang F.B.F."/>
            <person name="Roger A.J."/>
            <person name="Ruiz-Trillo I."/>
            <person name="Lander E."/>
            <person name="Nusbaum C."/>
        </authorList>
    </citation>
    <scope>NUCLEOTIDE SEQUENCE [LARGE SCALE GENOMIC DNA]</scope>
    <source>
        <strain evidence="12 13">DAOM BR117</strain>
    </source>
</reference>
<dbReference type="PANTHER" id="PTHR12360">
    <property type="entry name" value="NUCLEAR TRANSCRIPTION FACTOR, X-BOX BINDING 1 NFX1"/>
    <property type="match status" value="1"/>
</dbReference>
<keyword evidence="3" id="KW-0479">Metal-binding</keyword>
<evidence type="ECO:0000256" key="8">
    <source>
        <dbReference type="ARBA" id="ARBA00023163"/>
    </source>
</evidence>
<evidence type="ECO:0000256" key="2">
    <source>
        <dbReference type="ARBA" id="ARBA00007269"/>
    </source>
</evidence>
<dbReference type="RefSeq" id="XP_016612268.1">
    <property type="nucleotide sequence ID" value="XM_016749980.1"/>
</dbReference>
<dbReference type="PROSITE" id="PS51061">
    <property type="entry name" value="R3H"/>
    <property type="match status" value="1"/>
</dbReference>
<dbReference type="SMART" id="SM00438">
    <property type="entry name" value="ZnF_NFX"/>
    <property type="match status" value="7"/>
</dbReference>
<protein>
    <recommendedName>
        <fullName evidence="11">R3H domain-containing protein</fullName>
    </recommendedName>
</protein>
<accession>A0A0L0HTN7</accession>
<evidence type="ECO:0000256" key="6">
    <source>
        <dbReference type="ARBA" id="ARBA00022833"/>
    </source>
</evidence>
<dbReference type="FunCoup" id="A0A0L0HTN7">
    <property type="interactions" value="745"/>
</dbReference>
<dbReference type="InterPro" id="IPR019786">
    <property type="entry name" value="Zinc_finger_PHD-type_CS"/>
</dbReference>
<dbReference type="Pfam" id="PF01424">
    <property type="entry name" value="R3H"/>
    <property type="match status" value="1"/>
</dbReference>
<keyword evidence="13" id="KW-1185">Reference proteome</keyword>
<dbReference type="EMBL" id="KQ257451">
    <property type="protein sequence ID" value="KND04229.1"/>
    <property type="molecule type" value="Genomic_DNA"/>
</dbReference>
<evidence type="ECO:0000256" key="3">
    <source>
        <dbReference type="ARBA" id="ARBA00022723"/>
    </source>
</evidence>
<keyword evidence="6" id="KW-0862">Zinc</keyword>
<dbReference type="InterPro" id="IPR001374">
    <property type="entry name" value="R3H_dom"/>
</dbReference>
<evidence type="ECO:0000256" key="5">
    <source>
        <dbReference type="ARBA" id="ARBA00022771"/>
    </source>
</evidence>
<dbReference type="GO" id="GO:0000122">
    <property type="term" value="P:negative regulation of transcription by RNA polymerase II"/>
    <property type="evidence" value="ECO:0007669"/>
    <property type="project" value="TreeGrafter"/>
</dbReference>
<evidence type="ECO:0000259" key="11">
    <source>
        <dbReference type="PROSITE" id="PS51061"/>
    </source>
</evidence>
<sequence>MTMQETLREQVGAELAQERYECAVCYVIIKRSAQIWSCKTCWRVLHLHCVKKWAKASSANCSGRQPDLDVLWRCPSCQMSQNTSALQYRCFCEKKVSPEVNNYLIPHSCGDTCSRTRLHCPHPCTSPCHPGPCPPCDRLGSPVSCYCGKAKYSVRCNDLRNQSSCGQQCGGSLLCGAHKCRLTCHEGPCPPCESVEIQRCYCGSEIRETLCGEGIPFVYADRDTGVEDIRHFSCGRPCHFTFSCGIHRCEQNCHPFSEHPSPCPLDPTVMFACACGKIKRNALSIQSRTHCSDPPLTCESACQKLLTCGHVCNRRCHADPCESVLCPKTTILKCRCGSTTHCVPCWKVKHMTTEIRCDKPCHQRLSCKRHECTMRCCPASDAADSNGDHVCLKACGRPLKCGIHKCQALCHRGKCPPCPEASFNDVACHCGRTVLRAPIPCNTKPPECSHPCIRQPACGHAAIPHPCHLDDVPCPPCPHLVSRPCKCGKSLMRHTPCHRTAPQACAELCGKVLRTCEHQCARTCHDDDCLAEGEVCRQRCKLQRKCGHVCDLPCNGTPCDHGTGCGIKVRRVCSCGCRSEEMSCDLLPVATAAPGCADGLHEPTHGFLPCNDTCAQSASIEPESITPYPLTLLDFADSNLAFVKSVERALERLFKEGKRSHYFSPMRRDARAFVHELCQNFYGLSTQSVDREPFRSVRVQMLDVAVVPRIPISEVVTRRQQGDPLTSQLIAVRQSGPLIPVSDSDDDCTTIISKSAGVILRRAVDSGTEQQVSELASGTVIQDGSPLPDAPLNSTPKQKRKARKRAPSRARISRDANVSTSNGFGLLDLLGEEDG</sequence>
<evidence type="ECO:0000313" key="12">
    <source>
        <dbReference type="EMBL" id="KND04229.1"/>
    </source>
</evidence>
<dbReference type="SMART" id="SM00393">
    <property type="entry name" value="R3H"/>
    <property type="match status" value="1"/>
</dbReference>
<dbReference type="GeneID" id="27685311"/>
<evidence type="ECO:0000256" key="10">
    <source>
        <dbReference type="SAM" id="MobiDB-lite"/>
    </source>
</evidence>
<evidence type="ECO:0000256" key="7">
    <source>
        <dbReference type="ARBA" id="ARBA00023015"/>
    </source>
</evidence>
<feature type="compositionally biased region" description="Basic residues" evidence="10">
    <location>
        <begin position="797"/>
        <end position="808"/>
    </location>
</feature>
<dbReference type="Pfam" id="PF01422">
    <property type="entry name" value="zf-NF-X1"/>
    <property type="match status" value="6"/>
</dbReference>
<dbReference type="Gene3D" id="3.30.1370.50">
    <property type="entry name" value="R3H-like domain"/>
    <property type="match status" value="1"/>
</dbReference>
<dbReference type="InterPro" id="IPR036867">
    <property type="entry name" value="R3H_dom_sf"/>
</dbReference>
<evidence type="ECO:0000256" key="9">
    <source>
        <dbReference type="ARBA" id="ARBA00023242"/>
    </source>
</evidence>
<dbReference type="AlphaFoldDB" id="A0A0L0HTN7"/>
<keyword evidence="8" id="KW-0804">Transcription</keyword>
<evidence type="ECO:0000256" key="4">
    <source>
        <dbReference type="ARBA" id="ARBA00022737"/>
    </source>
</evidence>
<keyword evidence="9" id="KW-0539">Nucleus</keyword>
<dbReference type="VEuPathDB" id="FungiDB:SPPG_01660"/>
<dbReference type="OMA" id="KCQSVCH"/>